<evidence type="ECO:0000313" key="2">
    <source>
        <dbReference type="Proteomes" id="UP000008841"/>
    </source>
</evidence>
<accession>B3EEW0</accession>
<dbReference type="KEGG" id="cli:Clim_0248"/>
<reference evidence="1 2" key="1">
    <citation type="submission" date="2008-05" db="EMBL/GenBank/DDBJ databases">
        <title>Complete sequence of Chlorobium limicola DSM 245.</title>
        <authorList>
            <consortium name="US DOE Joint Genome Institute"/>
            <person name="Lucas S."/>
            <person name="Copeland A."/>
            <person name="Lapidus A."/>
            <person name="Glavina del Rio T."/>
            <person name="Dalin E."/>
            <person name="Tice H."/>
            <person name="Bruce D."/>
            <person name="Goodwin L."/>
            <person name="Pitluck S."/>
            <person name="Schmutz J."/>
            <person name="Larimer F."/>
            <person name="Land M."/>
            <person name="Hauser L."/>
            <person name="Kyrpides N."/>
            <person name="Ovchinnikova G."/>
            <person name="Zhao F."/>
            <person name="Li T."/>
            <person name="Liu Z."/>
            <person name="Overmann J."/>
            <person name="Bryant D.A."/>
            <person name="Richardson P."/>
        </authorList>
    </citation>
    <scope>NUCLEOTIDE SEQUENCE [LARGE SCALE GENOMIC DNA]</scope>
    <source>
        <strain evidence="2">DSM 245 / NBRC 103803 / 6330</strain>
    </source>
</reference>
<name>B3EEW0_CHLL2</name>
<gene>
    <name evidence="1" type="ordered locus">Clim_0248</name>
</gene>
<dbReference type="eggNOG" id="ENOG5032WFA">
    <property type="taxonomic scope" value="Bacteria"/>
</dbReference>
<dbReference type="Proteomes" id="UP000008841">
    <property type="component" value="Chromosome"/>
</dbReference>
<dbReference type="AlphaFoldDB" id="B3EEW0"/>
<dbReference type="HOGENOM" id="CLU_072780_0_0_10"/>
<protein>
    <submittedName>
        <fullName evidence="1">Uncharacterized protein</fullName>
    </submittedName>
</protein>
<sequence length="240" mass="27413">MNLTETAEKAIEAYGGCSLWQNAGTLETEVSAYGLAFTLKRRPFFRHARIVEEVHRPFSVLTPIGRNPGVTGILDGHSVRLEDENGRVIAERRSARDYFRIGRRLLWWDDLDMSYFANYASWNYFTLPALLMNEEIAWRELEPGLLEARFPDGIPTHSSVQRFRFERESGRLLQHDYTAEIISPLARASNVVLQHARNSAGLLYPSVRRVTPRGPKGRPLARPVLIHLDIHEYRLTGNGS</sequence>
<organism evidence="1 2">
    <name type="scientific">Chlorobium limicola (strain DSM 245 / NBRC 103803 / 6330)</name>
    <dbReference type="NCBI Taxonomy" id="290315"/>
    <lineage>
        <taxon>Bacteria</taxon>
        <taxon>Pseudomonadati</taxon>
        <taxon>Chlorobiota</taxon>
        <taxon>Chlorobiia</taxon>
        <taxon>Chlorobiales</taxon>
        <taxon>Chlorobiaceae</taxon>
        <taxon>Chlorobium/Pelodictyon group</taxon>
        <taxon>Chlorobium</taxon>
    </lineage>
</organism>
<dbReference type="EMBL" id="CP001097">
    <property type="protein sequence ID" value="ACD89343.1"/>
    <property type="molecule type" value="Genomic_DNA"/>
</dbReference>
<proteinExistence type="predicted"/>
<dbReference type="OrthoDB" id="8746011at2"/>
<evidence type="ECO:0000313" key="1">
    <source>
        <dbReference type="EMBL" id="ACD89343.1"/>
    </source>
</evidence>
<dbReference type="STRING" id="290315.Clim_0248"/>
<dbReference type="RefSeq" id="WP_012465224.1">
    <property type="nucleotide sequence ID" value="NC_010803.1"/>
</dbReference>